<name>A0ABT7QQR9_9BACT</name>
<comment type="caution">
    <text evidence="1">The sequence shown here is derived from an EMBL/GenBank/DDBJ whole genome shotgun (WGS) entry which is preliminary data.</text>
</comment>
<accession>A0ABT7QQR9</accession>
<gene>
    <name evidence="1" type="ORF">PF327_04335</name>
</gene>
<sequence>MSYKLEIRAFFFNAKTDYLPYYKNFTIHVNDDATAKDLLVKIQEENENFSFPKQKLLMKINGLVVEAKQPVSALVERLGTSLQIDPVNSYRSNDGLKINDSDFMNSFELLAPYASESDLKYYKTLYALHYASETENFDREYIGDAILVLAHKMITEGSEHKEAILEAVTSVNSGLFDCEYENNLFNAQDHSAAINALKAMVKPEEGPSLCARLMARFSKKEVEVSVPKRAAETIENLEEKQIAHYHGPASHDTMHKLIADRGMKGVHFSRSGKLAGLGILEENKDLAFKKAGAILLDAYDHGAEVLVVEDIDVMDMFKKNFSAIERTIGRKMIGLELISANDFVSQLNSIAA</sequence>
<proteinExistence type="predicted"/>
<dbReference type="Gene3D" id="1.10.1060.20">
    <property type="match status" value="1"/>
</dbReference>
<evidence type="ECO:0008006" key="3">
    <source>
        <dbReference type="Google" id="ProtNLM"/>
    </source>
</evidence>
<dbReference type="InterPro" id="IPR012675">
    <property type="entry name" value="Beta-grasp_dom_sf"/>
</dbReference>
<protein>
    <recommendedName>
        <fullName evidence="3">DUF5644 domain-containing protein</fullName>
    </recommendedName>
</protein>
<evidence type="ECO:0000313" key="1">
    <source>
        <dbReference type="EMBL" id="MDM5263416.1"/>
    </source>
</evidence>
<dbReference type="RefSeq" id="WP_289401485.1">
    <property type="nucleotide sequence ID" value="NZ_JAQIBC010000002.1"/>
</dbReference>
<evidence type="ECO:0000313" key="2">
    <source>
        <dbReference type="Proteomes" id="UP001169066"/>
    </source>
</evidence>
<organism evidence="1 2">
    <name type="scientific">Sulfurovum xiamenensis</name>
    <dbReference type="NCBI Taxonomy" id="3019066"/>
    <lineage>
        <taxon>Bacteria</taxon>
        <taxon>Pseudomonadati</taxon>
        <taxon>Campylobacterota</taxon>
        <taxon>Epsilonproteobacteria</taxon>
        <taxon>Campylobacterales</taxon>
        <taxon>Sulfurovaceae</taxon>
        <taxon>Sulfurovum</taxon>
    </lineage>
</organism>
<dbReference type="EMBL" id="JAQIBC010000002">
    <property type="protein sequence ID" value="MDM5263416.1"/>
    <property type="molecule type" value="Genomic_DNA"/>
</dbReference>
<keyword evidence="2" id="KW-1185">Reference proteome</keyword>
<reference evidence="1" key="1">
    <citation type="submission" date="2023-01" db="EMBL/GenBank/DDBJ databases">
        <title>Sulfurovum sp. XTW-4 genome assembly.</title>
        <authorList>
            <person name="Wang J."/>
        </authorList>
    </citation>
    <scope>NUCLEOTIDE SEQUENCE</scope>
    <source>
        <strain evidence="1">XTW-4</strain>
    </source>
</reference>
<dbReference type="Proteomes" id="UP001169066">
    <property type="component" value="Unassembled WGS sequence"/>
</dbReference>
<dbReference type="Gene3D" id="3.10.20.30">
    <property type="match status" value="1"/>
</dbReference>
<dbReference type="Gene3D" id="3.40.50.11810">
    <property type="match status" value="1"/>
</dbReference>